<proteinExistence type="inferred from homology"/>
<reference evidence="11" key="1">
    <citation type="submission" date="2023-07" db="EMBL/GenBank/DDBJ databases">
        <title>Verminephrobacter genomes.</title>
        <authorList>
            <person name="Lund M.B."/>
        </authorList>
    </citation>
    <scope>NUCLEOTIDE SEQUENCE [LARGE SCALE GENOMIC DNA]</scope>
    <source>
        <strain evidence="11">AtM5-05</strain>
    </source>
</reference>
<keyword evidence="3 8" id="KW-0663">Pyridoxal phosphate</keyword>
<comment type="pathway">
    <text evidence="5">Amino-acid biosynthesis; L-methionine biosynthesis via de novo pathway; L-homocysteine from L-cystathionine: step 1/1.</text>
</comment>
<evidence type="ECO:0000256" key="9">
    <source>
        <dbReference type="SAM" id="MobiDB-lite"/>
    </source>
</evidence>
<evidence type="ECO:0000313" key="10">
    <source>
        <dbReference type="EMBL" id="MCW5323612.1"/>
    </source>
</evidence>
<evidence type="ECO:0000256" key="8">
    <source>
        <dbReference type="RuleBase" id="RU362118"/>
    </source>
</evidence>
<evidence type="ECO:0000256" key="6">
    <source>
        <dbReference type="ARBA" id="ARBA00047517"/>
    </source>
</evidence>
<dbReference type="InterPro" id="IPR015422">
    <property type="entry name" value="PyrdxlP-dep_Trfase_small"/>
</dbReference>
<accession>A0ABT3KZ35</accession>
<evidence type="ECO:0000256" key="3">
    <source>
        <dbReference type="ARBA" id="ARBA00022898"/>
    </source>
</evidence>
<dbReference type="PANTHER" id="PTHR43500">
    <property type="entry name" value="CYSTATHIONINE BETA-LYASE-RELATED"/>
    <property type="match status" value="1"/>
</dbReference>
<comment type="catalytic activity">
    <reaction evidence="7">
        <text>an S-substituted L-cysteine + H2O = a thiol + pyruvate + NH4(+)</text>
        <dbReference type="Rhea" id="RHEA:18121"/>
        <dbReference type="ChEBI" id="CHEBI:15361"/>
        <dbReference type="ChEBI" id="CHEBI:15377"/>
        <dbReference type="ChEBI" id="CHEBI:28938"/>
        <dbReference type="ChEBI" id="CHEBI:29256"/>
        <dbReference type="ChEBI" id="CHEBI:58717"/>
        <dbReference type="EC" id="4.4.1.13"/>
    </reaction>
</comment>
<evidence type="ECO:0000256" key="5">
    <source>
        <dbReference type="ARBA" id="ARBA00046315"/>
    </source>
</evidence>
<dbReference type="InterPro" id="IPR054542">
    <property type="entry name" value="Cys_met_metab_PP"/>
</dbReference>
<dbReference type="InterPro" id="IPR000277">
    <property type="entry name" value="Cys/Met-Metab_PyrdxlP-dep_enz"/>
</dbReference>
<dbReference type="NCBIfam" id="TIGR01324">
    <property type="entry name" value="cysta_beta_ly_B"/>
    <property type="match status" value="1"/>
</dbReference>
<evidence type="ECO:0000313" key="11">
    <source>
        <dbReference type="Proteomes" id="UP001208935"/>
    </source>
</evidence>
<evidence type="ECO:0000256" key="1">
    <source>
        <dbReference type="ARBA" id="ARBA00001933"/>
    </source>
</evidence>
<dbReference type="Gene3D" id="3.90.1150.10">
    <property type="entry name" value="Aspartate Aminotransferase, domain 1"/>
    <property type="match status" value="1"/>
</dbReference>
<dbReference type="SUPFAM" id="SSF53383">
    <property type="entry name" value="PLP-dependent transferases"/>
    <property type="match status" value="1"/>
</dbReference>
<dbReference type="EMBL" id="QZCW01000006">
    <property type="protein sequence ID" value="MCW5323612.1"/>
    <property type="molecule type" value="Genomic_DNA"/>
</dbReference>
<evidence type="ECO:0000256" key="7">
    <source>
        <dbReference type="ARBA" id="ARBA00047625"/>
    </source>
</evidence>
<dbReference type="Gene3D" id="3.40.640.10">
    <property type="entry name" value="Type I PLP-dependent aspartate aminotransferase-like (Major domain)"/>
    <property type="match status" value="1"/>
</dbReference>
<dbReference type="GO" id="GO:0047804">
    <property type="term" value="F:cysteine-S-conjugate beta-lyase activity"/>
    <property type="evidence" value="ECO:0007669"/>
    <property type="project" value="UniProtKB-EC"/>
</dbReference>
<gene>
    <name evidence="10" type="primary">metC</name>
    <name evidence="10" type="ORF">D5039_21410</name>
</gene>
<dbReference type="InterPro" id="IPR006233">
    <property type="entry name" value="Cys_b_lyase_bac"/>
</dbReference>
<organism evidence="10 11">
    <name type="scientific">Verminephrobacter aporrectodeae subsp. tuberculatae</name>
    <dbReference type="NCBI Taxonomy" id="1110392"/>
    <lineage>
        <taxon>Bacteria</taxon>
        <taxon>Pseudomonadati</taxon>
        <taxon>Pseudomonadota</taxon>
        <taxon>Betaproteobacteria</taxon>
        <taxon>Burkholderiales</taxon>
        <taxon>Comamonadaceae</taxon>
        <taxon>Verminephrobacter</taxon>
    </lineage>
</organism>
<evidence type="ECO:0000256" key="4">
    <source>
        <dbReference type="ARBA" id="ARBA00023239"/>
    </source>
</evidence>
<dbReference type="PROSITE" id="PS00868">
    <property type="entry name" value="CYS_MET_METAB_PP"/>
    <property type="match status" value="1"/>
</dbReference>
<name>A0ABT3KZ35_9BURK</name>
<comment type="caution">
    <text evidence="10">The sequence shown here is derived from an EMBL/GenBank/DDBJ whole genome shotgun (WGS) entry which is preliminary data.</text>
</comment>
<dbReference type="PANTHER" id="PTHR43500:SF1">
    <property type="entry name" value="CYSTATHIONINE BETA-LYASE-RELATED"/>
    <property type="match status" value="1"/>
</dbReference>
<protein>
    <submittedName>
        <fullName evidence="10">Cystathionine beta-lyase</fullName>
        <ecNumber evidence="10">4.4.1.13</ecNumber>
    </submittedName>
</protein>
<sequence>MPGNSRPTASPEAGARMQPTRTTRLLQTGRPPAGQGPRPVNPPVMRASTVVFDSVAEWRAARQQRQTRQVLSYGARGTQTTFALENALSELEKGHRTQLYPTGLAAATQVLMALLRPGEHLLITDAVYAPVRHFCSTWLPARGVDCEFYAADGHDVAARLRPGKTRMIYAEVPGSLLNDMLDLPALAALARSCGAWLAVDNTWASGWLLNPLTLGADISILAATKYIAGHSDLLLGAAVCNERAYPILAHFSESTGQTVSPDDAALALRGLRTLELRLERHERNALAVAQWLGRQPAVARVFHPALPDDPGHALWKRDFKGGNGLLAVEFHDPDPGRRDRFVDALECFGIGASWGGFESLAVPIDPAALRSVGAWHGRGSFVRLHVGLESPEDLCQDLMQAIAAAQFTTAPPQPDPDRSPP</sequence>
<dbReference type="InterPro" id="IPR015424">
    <property type="entry name" value="PyrdxlP-dep_Trfase"/>
</dbReference>
<dbReference type="Pfam" id="PF01053">
    <property type="entry name" value="Cys_Met_Meta_PP"/>
    <property type="match status" value="1"/>
</dbReference>
<dbReference type="Proteomes" id="UP001208935">
    <property type="component" value="Unassembled WGS sequence"/>
</dbReference>
<comment type="cofactor">
    <cofactor evidence="1 8">
        <name>pyridoxal 5'-phosphate</name>
        <dbReference type="ChEBI" id="CHEBI:597326"/>
    </cofactor>
</comment>
<comment type="catalytic activity">
    <reaction evidence="6">
        <text>L,L-cystathionine + H2O = L-homocysteine + pyruvate + NH4(+)</text>
        <dbReference type="Rhea" id="RHEA:13965"/>
        <dbReference type="ChEBI" id="CHEBI:15361"/>
        <dbReference type="ChEBI" id="CHEBI:15377"/>
        <dbReference type="ChEBI" id="CHEBI:28938"/>
        <dbReference type="ChEBI" id="CHEBI:58161"/>
        <dbReference type="ChEBI" id="CHEBI:58199"/>
    </reaction>
</comment>
<evidence type="ECO:0000256" key="2">
    <source>
        <dbReference type="ARBA" id="ARBA00009077"/>
    </source>
</evidence>
<feature type="region of interest" description="Disordered" evidence="9">
    <location>
        <begin position="1"/>
        <end position="44"/>
    </location>
</feature>
<dbReference type="EC" id="4.4.1.13" evidence="10"/>
<keyword evidence="11" id="KW-1185">Reference proteome</keyword>
<dbReference type="InterPro" id="IPR015421">
    <property type="entry name" value="PyrdxlP-dep_Trfase_major"/>
</dbReference>
<keyword evidence="4 10" id="KW-0456">Lyase</keyword>
<dbReference type="PIRSF" id="PIRSF001434">
    <property type="entry name" value="CGS"/>
    <property type="match status" value="1"/>
</dbReference>
<comment type="similarity">
    <text evidence="2 8">Belongs to the trans-sulfuration enzymes family.</text>
</comment>